<organism evidence="2 3">
    <name type="scientific">Araneus ventricosus</name>
    <name type="common">Orbweaver spider</name>
    <name type="synonym">Epeira ventricosa</name>
    <dbReference type="NCBI Taxonomy" id="182803"/>
    <lineage>
        <taxon>Eukaryota</taxon>
        <taxon>Metazoa</taxon>
        <taxon>Ecdysozoa</taxon>
        <taxon>Arthropoda</taxon>
        <taxon>Chelicerata</taxon>
        <taxon>Arachnida</taxon>
        <taxon>Araneae</taxon>
        <taxon>Araneomorphae</taxon>
        <taxon>Entelegynae</taxon>
        <taxon>Araneoidea</taxon>
        <taxon>Araneidae</taxon>
        <taxon>Araneus</taxon>
    </lineage>
</organism>
<evidence type="ECO:0000313" key="1">
    <source>
        <dbReference type="EMBL" id="GBO12217.1"/>
    </source>
</evidence>
<dbReference type="EMBL" id="BGPR01036839">
    <property type="protein sequence ID" value="GBO12220.1"/>
    <property type="molecule type" value="Genomic_DNA"/>
</dbReference>
<proteinExistence type="predicted"/>
<keyword evidence="3" id="KW-1185">Reference proteome</keyword>
<accession>A0A4Y2UKY2</accession>
<dbReference type="EMBL" id="BGPR01036837">
    <property type="protein sequence ID" value="GBO12217.1"/>
    <property type="molecule type" value="Genomic_DNA"/>
</dbReference>
<reference evidence="2 3" key="1">
    <citation type="journal article" date="2019" name="Sci. Rep.">
        <title>Orb-weaving spider Araneus ventricosus genome elucidates the spidroin gene catalogue.</title>
        <authorList>
            <person name="Kono N."/>
            <person name="Nakamura H."/>
            <person name="Ohtoshi R."/>
            <person name="Moran D.A.P."/>
            <person name="Shinohara A."/>
            <person name="Yoshida Y."/>
            <person name="Fujiwara M."/>
            <person name="Mori M."/>
            <person name="Tomita M."/>
            <person name="Arakawa K."/>
        </authorList>
    </citation>
    <scope>NUCLEOTIDE SEQUENCE [LARGE SCALE GENOMIC DNA]</scope>
</reference>
<dbReference type="Proteomes" id="UP000499080">
    <property type="component" value="Unassembled WGS sequence"/>
</dbReference>
<gene>
    <name evidence="1" type="ORF">AVEN_229735_1</name>
    <name evidence="2" type="ORF">AVEN_93218_1</name>
</gene>
<name>A0A4Y2UKY2_ARAVE</name>
<sequence length="158" mass="17297">MFIVPNVLHFLATAKVKHETCNSIPVHTPSTPICTMAVLKHCHVIFRPSVPSEDFSKKGHLVRSDGCVKALRRPAKKVSASEPEESRFETRFHQSSECILAWLTPGLTSKIKRLPAAVEGMLVDGVQAEVSSSSSDQGSNLRSTFGNSPAFLQNRTLI</sequence>
<evidence type="ECO:0000313" key="2">
    <source>
        <dbReference type="EMBL" id="GBO12220.1"/>
    </source>
</evidence>
<evidence type="ECO:0000313" key="3">
    <source>
        <dbReference type="Proteomes" id="UP000499080"/>
    </source>
</evidence>
<protein>
    <submittedName>
        <fullName evidence="2">Uncharacterized protein</fullName>
    </submittedName>
</protein>
<dbReference type="AlphaFoldDB" id="A0A4Y2UKY2"/>
<comment type="caution">
    <text evidence="2">The sequence shown here is derived from an EMBL/GenBank/DDBJ whole genome shotgun (WGS) entry which is preliminary data.</text>
</comment>